<dbReference type="Pfam" id="PF12455">
    <property type="entry name" value="Dynactin"/>
    <property type="match status" value="1"/>
</dbReference>
<evidence type="ECO:0000256" key="9">
    <source>
        <dbReference type="ARBA" id="ARBA00022776"/>
    </source>
</evidence>
<proteinExistence type="inferred from homology"/>
<dbReference type="Gene3D" id="2.30.30.190">
    <property type="entry name" value="CAP Gly-rich-like domain"/>
    <property type="match status" value="1"/>
</dbReference>
<dbReference type="InterPro" id="IPR000938">
    <property type="entry name" value="CAP-Gly_domain"/>
</dbReference>
<evidence type="ECO:0000256" key="2">
    <source>
        <dbReference type="ARBA" id="ARBA00004186"/>
    </source>
</evidence>
<keyword evidence="6" id="KW-0963">Cytoplasm</keyword>
<dbReference type="GO" id="GO:0005874">
    <property type="term" value="C:microtubule"/>
    <property type="evidence" value="ECO:0007669"/>
    <property type="project" value="UniProtKB-KW"/>
</dbReference>
<dbReference type="GO" id="GO:0051301">
    <property type="term" value="P:cell division"/>
    <property type="evidence" value="ECO:0007669"/>
    <property type="project" value="UniProtKB-KW"/>
</dbReference>
<keyword evidence="7" id="KW-0132">Cell division</keyword>
<comment type="similarity">
    <text evidence="4">Belongs to the dynactin 150 kDa subunit family.</text>
</comment>
<dbReference type="PANTHER" id="PTHR18916">
    <property type="entry name" value="DYNACTIN 1-RELATED MICROTUBULE-BINDING"/>
    <property type="match status" value="1"/>
</dbReference>
<comment type="subcellular location">
    <subcellularLocation>
        <location evidence="3">Cytoplasm</location>
        <location evidence="3">Cell cortex</location>
    </subcellularLocation>
    <subcellularLocation>
        <location evidence="1">Cytoplasm</location>
        <location evidence="1">Cytoskeleton</location>
        <location evidence="1">Microtubule organizing center</location>
        <location evidence="1">Centrosome</location>
        <location evidence="1">Centriole</location>
    </subcellularLocation>
    <subcellularLocation>
        <location evidence="2">Cytoplasm</location>
        <location evidence="2">Cytoskeleton</location>
        <location evidence="2">Spindle</location>
    </subcellularLocation>
</comment>
<evidence type="ECO:0000256" key="12">
    <source>
        <dbReference type="ARBA" id="ARBA00023212"/>
    </source>
</evidence>
<name>A0A5N5TPT1_9CRUS</name>
<sequence length="1475" mass="166325">MSEKTTRVGQRVEVPSKDTFGTIAFVGSTNFSSGKWIGVILDEKKGKNNGTVQGKSYFQCEEGFGTFLRQSQVIILDDDDDEDASSDTTKSSIPSTATTPVLEKPKSRLPIMGRLSLKRGISLVSPTLSSYSPSAFSDSSTYYTPKTPSRFADFQFPNSEQETSRESLTKPLENHSFLTSLSDINKINNLHSKNEKSSIPSDFCYSLPDSSHISECNLAKCSSLVDIDEANSNQNLVDLPHSSIKKSNSQKSIIKTPKYARKGSQEANEISNSKSIKRYSDGVLVKTPSHTKVFEAKLESSVASKMNSNITNISQTNFEKEKAFNTTNSSRSVHNKTSRLSFHGNFNINSTKTSSWASNSGSFSAENFSSTQLQKSFAPTKIRRGSIMKSTPNKLPLGSVGKLGGGSKTNFVETLTPQFTPGPASAAMQTLEDKANAMQAQQEIENLKAEITDLNEKLETLRIKRAQDKEKLKEGEKLKLQVEQLAEFKSRIMESQASLQKELQAARLEAKEAIEARDRNIEESEELMESVEMLTLDKEMAEEKAEMLQIEMEQLKEKVEELTLDLEILKAEEDDDTNVTSKQSSVQVKQLEQQNSRLRETLVRMRDIAAHDKHELQKLQKDLECKKSEVLELSRSKEKYASQVTQLETTIADLHEQVDAALGAEEMCENLTDRNLNLEERINELLETVADLEAINDTNDQLLESCRETELELREELDMANVEIRKIITEKKAADEEIVDRDTTIKKFRDLVQKMQSENLDLRHALEKETNKPMTVPNEIIDFQKIFSEKKAHSKAIELELRQLEVHQANQHVKYLTQYLPDTFMNRGGDHDAVLVLLLLSRMIRKADIVIGGLNNMGGSVPETLDRTTVLKSHEVDQVSFLSRMLQKLYMLQAMLRQYLYILNSCSVELFLKIGTLYPEMAAHERNLDFYIALLRKDELDPSTVTEAIEKTVSYFQTVYPTYFGEERLDQSAYLRDVARVFNSAAQALKTESARIETLQMVRSNDISNAVKRIKRLMPQDGSTGPINYPLKVQQDLTESMSSLYNATRALRHVAKTSMQQTTLIGDTEGGIPSDKLKEFLHQATDLVYGTEDQGPDSIKSSLKFVQETIGEVANTLEKGEYDFDGTSEKESIPPVSLRAEIIKNELKDTEHLKYKVETKEQDIKELKASLKQKKEELSEMTVRRDMAEKKLSTATRDADITIEKLQRKLDDALMMLRRKEKEFEETMDQLNADIESLQSEKVELREKYKNITRKIMFESIARPSGIGSPSSPTTPIGVGGLESLPHSGIGGMVKDSPMLLQEVRNLKGALNHVISERDKLLASDMQKKLAKLRPLKVKPEETETSKRINELLKITASLKKRKIAKVQDEVARLIATTKPGGSINTSFSSFPTPQLVKAANEKSLVKIGRITFPASDTSENKIIPVVVTPEQFRDIHLNFNFVGNKNDELELMKNILTFFSFNFFDARFYFHMIV</sequence>
<keyword evidence="8" id="KW-0493">Microtubule</keyword>
<dbReference type="PROSITE" id="PS50245">
    <property type="entry name" value="CAP_GLY_2"/>
    <property type="match status" value="1"/>
</dbReference>
<reference evidence="17 18" key="1">
    <citation type="journal article" date="2019" name="PLoS Biol.">
        <title>Sex chromosomes control vertical transmission of feminizing Wolbachia symbionts in an isopod.</title>
        <authorList>
            <person name="Becking T."/>
            <person name="Chebbi M.A."/>
            <person name="Giraud I."/>
            <person name="Moumen B."/>
            <person name="Laverre T."/>
            <person name="Caubet Y."/>
            <person name="Peccoud J."/>
            <person name="Gilbert C."/>
            <person name="Cordaux R."/>
        </authorList>
    </citation>
    <scope>NUCLEOTIDE SEQUENCE [LARGE SCALE GENOMIC DNA]</scope>
    <source>
        <strain evidence="17">ANa2</strain>
        <tissue evidence="17">Whole body excluding digestive tract and cuticle</tissue>
    </source>
</reference>
<dbReference type="PANTHER" id="PTHR18916:SF6">
    <property type="entry name" value="DYNACTIN SUBUNIT 1"/>
    <property type="match status" value="1"/>
</dbReference>
<dbReference type="EMBL" id="SEYY01000022">
    <property type="protein sequence ID" value="KAB7508187.1"/>
    <property type="molecule type" value="Genomic_DNA"/>
</dbReference>
<gene>
    <name evidence="17" type="primary">Dctn1</name>
    <name evidence="17" type="ORF">Anas_06648</name>
</gene>
<evidence type="ECO:0000313" key="18">
    <source>
        <dbReference type="Proteomes" id="UP000326759"/>
    </source>
</evidence>
<feature type="region of interest" description="Disordered" evidence="15">
    <location>
        <begin position="79"/>
        <end position="105"/>
    </location>
</feature>
<keyword evidence="9" id="KW-0498">Mitosis</keyword>
<dbReference type="SMART" id="SM01052">
    <property type="entry name" value="CAP_GLY"/>
    <property type="match status" value="1"/>
</dbReference>
<evidence type="ECO:0000256" key="11">
    <source>
        <dbReference type="ARBA" id="ARBA00023054"/>
    </source>
</evidence>
<keyword evidence="18" id="KW-1185">Reference proteome</keyword>
<dbReference type="GO" id="GO:0005819">
    <property type="term" value="C:spindle"/>
    <property type="evidence" value="ECO:0007669"/>
    <property type="project" value="UniProtKB-SubCell"/>
</dbReference>
<feature type="coiled-coil region" evidence="14">
    <location>
        <begin position="1157"/>
        <end position="1255"/>
    </location>
</feature>
<dbReference type="Proteomes" id="UP000326759">
    <property type="component" value="Unassembled WGS sequence"/>
</dbReference>
<organism evidence="17 18">
    <name type="scientific">Armadillidium nasatum</name>
    <dbReference type="NCBI Taxonomy" id="96803"/>
    <lineage>
        <taxon>Eukaryota</taxon>
        <taxon>Metazoa</taxon>
        <taxon>Ecdysozoa</taxon>
        <taxon>Arthropoda</taxon>
        <taxon>Crustacea</taxon>
        <taxon>Multicrustacea</taxon>
        <taxon>Malacostraca</taxon>
        <taxon>Eumalacostraca</taxon>
        <taxon>Peracarida</taxon>
        <taxon>Isopoda</taxon>
        <taxon>Oniscidea</taxon>
        <taxon>Crinocheta</taxon>
        <taxon>Armadillidiidae</taxon>
        <taxon>Armadillidium</taxon>
    </lineage>
</organism>
<dbReference type="GO" id="GO:0005814">
    <property type="term" value="C:centriole"/>
    <property type="evidence" value="ECO:0007669"/>
    <property type="project" value="UniProtKB-SubCell"/>
</dbReference>
<keyword evidence="10" id="KW-0243">Dynein</keyword>
<dbReference type="InterPro" id="IPR022157">
    <property type="entry name" value="Dynactin"/>
</dbReference>
<dbReference type="PROSITE" id="PS00845">
    <property type="entry name" value="CAP_GLY_1"/>
    <property type="match status" value="1"/>
</dbReference>
<feature type="coiled-coil region" evidence="14">
    <location>
        <begin position="430"/>
        <end position="471"/>
    </location>
</feature>
<dbReference type="InterPro" id="IPR036859">
    <property type="entry name" value="CAP-Gly_dom_sf"/>
</dbReference>
<evidence type="ECO:0000256" key="15">
    <source>
        <dbReference type="SAM" id="MobiDB-lite"/>
    </source>
</evidence>
<keyword evidence="12" id="KW-0206">Cytoskeleton</keyword>
<dbReference type="OrthoDB" id="2130750at2759"/>
<accession>A0A5N5TPT1</accession>
<dbReference type="Pfam" id="PF01302">
    <property type="entry name" value="CAP_GLY"/>
    <property type="match status" value="1"/>
</dbReference>
<dbReference type="GO" id="GO:0030286">
    <property type="term" value="C:dynein complex"/>
    <property type="evidence" value="ECO:0007669"/>
    <property type="project" value="UniProtKB-KW"/>
</dbReference>
<evidence type="ECO:0000256" key="4">
    <source>
        <dbReference type="ARBA" id="ARBA00011010"/>
    </source>
</evidence>
<keyword evidence="11 14" id="KW-0175">Coiled coil</keyword>
<evidence type="ECO:0000256" key="13">
    <source>
        <dbReference type="ARBA" id="ARBA00023306"/>
    </source>
</evidence>
<evidence type="ECO:0000256" key="5">
    <source>
        <dbReference type="ARBA" id="ARBA00016574"/>
    </source>
</evidence>
<protein>
    <recommendedName>
        <fullName evidence="5">Dynactin subunit 1</fullName>
    </recommendedName>
</protein>
<evidence type="ECO:0000256" key="8">
    <source>
        <dbReference type="ARBA" id="ARBA00022701"/>
    </source>
</evidence>
<evidence type="ECO:0000256" key="7">
    <source>
        <dbReference type="ARBA" id="ARBA00022618"/>
    </source>
</evidence>
<evidence type="ECO:0000256" key="14">
    <source>
        <dbReference type="SAM" id="Coils"/>
    </source>
</evidence>
<feature type="domain" description="CAP-Gly" evidence="16">
    <location>
        <begin position="27"/>
        <end position="69"/>
    </location>
</feature>
<evidence type="ECO:0000256" key="6">
    <source>
        <dbReference type="ARBA" id="ARBA00022490"/>
    </source>
</evidence>
<evidence type="ECO:0000256" key="1">
    <source>
        <dbReference type="ARBA" id="ARBA00004114"/>
    </source>
</evidence>
<evidence type="ECO:0000259" key="16">
    <source>
        <dbReference type="PROSITE" id="PS50245"/>
    </source>
</evidence>
<evidence type="ECO:0000256" key="10">
    <source>
        <dbReference type="ARBA" id="ARBA00023017"/>
    </source>
</evidence>
<evidence type="ECO:0000256" key="3">
    <source>
        <dbReference type="ARBA" id="ARBA00004544"/>
    </source>
</evidence>
<keyword evidence="13" id="KW-0131">Cell cycle</keyword>
<feature type="coiled-coil region" evidence="14">
    <location>
        <begin position="496"/>
        <end position="772"/>
    </location>
</feature>
<comment type="caution">
    <text evidence="17">The sequence shown here is derived from an EMBL/GenBank/DDBJ whole genome shotgun (WGS) entry which is preliminary data.</text>
</comment>
<dbReference type="SUPFAM" id="SSF74924">
    <property type="entry name" value="Cap-Gly domain"/>
    <property type="match status" value="1"/>
</dbReference>
<evidence type="ECO:0000313" key="17">
    <source>
        <dbReference type="EMBL" id="KAB7508187.1"/>
    </source>
</evidence>